<gene>
    <name evidence="2" type="ORF">PCANC_17513</name>
</gene>
<keyword evidence="3" id="KW-1185">Reference proteome</keyword>
<organism evidence="2 3">
    <name type="scientific">Puccinia coronata f. sp. avenae</name>
    <dbReference type="NCBI Taxonomy" id="200324"/>
    <lineage>
        <taxon>Eukaryota</taxon>
        <taxon>Fungi</taxon>
        <taxon>Dikarya</taxon>
        <taxon>Basidiomycota</taxon>
        <taxon>Pucciniomycotina</taxon>
        <taxon>Pucciniomycetes</taxon>
        <taxon>Pucciniales</taxon>
        <taxon>Pucciniaceae</taxon>
        <taxon>Puccinia</taxon>
    </lineage>
</organism>
<protein>
    <submittedName>
        <fullName evidence="2">Uncharacterized protein</fullName>
    </submittedName>
</protein>
<feature type="compositionally biased region" description="Low complexity" evidence="1">
    <location>
        <begin position="7"/>
        <end position="20"/>
    </location>
</feature>
<dbReference type="Proteomes" id="UP000235388">
    <property type="component" value="Unassembled WGS sequence"/>
</dbReference>
<dbReference type="AlphaFoldDB" id="A0A2N5SU14"/>
<dbReference type="EMBL" id="PGCJ01000864">
    <property type="protein sequence ID" value="PLW16711.1"/>
    <property type="molecule type" value="Genomic_DNA"/>
</dbReference>
<feature type="region of interest" description="Disordered" evidence="1">
    <location>
        <begin position="1"/>
        <end position="63"/>
    </location>
</feature>
<evidence type="ECO:0000256" key="1">
    <source>
        <dbReference type="SAM" id="MobiDB-lite"/>
    </source>
</evidence>
<accession>A0A2N5SU14</accession>
<reference evidence="2 3" key="1">
    <citation type="submission" date="2017-11" db="EMBL/GenBank/DDBJ databases">
        <title>De novo assembly and phasing of dikaryotic genomes from two isolates of Puccinia coronata f. sp. avenae, the causal agent of oat crown rust.</title>
        <authorList>
            <person name="Miller M.E."/>
            <person name="Zhang Y."/>
            <person name="Omidvar V."/>
            <person name="Sperschneider J."/>
            <person name="Schwessinger B."/>
            <person name="Raley C."/>
            <person name="Palmer J.M."/>
            <person name="Garnica D."/>
            <person name="Upadhyaya N."/>
            <person name="Rathjen J."/>
            <person name="Taylor J.M."/>
            <person name="Park R.F."/>
            <person name="Dodds P.N."/>
            <person name="Hirsch C.D."/>
            <person name="Kianian S.F."/>
            <person name="Figueroa M."/>
        </authorList>
    </citation>
    <scope>NUCLEOTIDE SEQUENCE [LARGE SCALE GENOMIC DNA]</scope>
    <source>
        <strain evidence="2">12NC29</strain>
    </source>
</reference>
<proteinExistence type="predicted"/>
<evidence type="ECO:0000313" key="2">
    <source>
        <dbReference type="EMBL" id="PLW16711.1"/>
    </source>
</evidence>
<comment type="caution">
    <text evidence="2">The sequence shown here is derived from an EMBL/GenBank/DDBJ whole genome shotgun (WGS) entry which is preliminary data.</text>
</comment>
<name>A0A2N5SU14_9BASI</name>
<sequence length="63" mass="6309">MKLTHSTTPTPLGGPKTTATCTQDAHATTALRKEVLTTATGTSPPNPIPTAATPIGSLGPEAK</sequence>
<evidence type="ECO:0000313" key="3">
    <source>
        <dbReference type="Proteomes" id="UP000235388"/>
    </source>
</evidence>